<sequence length="71" mass="7532">MQWYLTLCETNTTADIVSRLQAALDKAGYNPGNIDGALGAETMSALSIFQKDNSLPSGQLTMAALKKLGVL</sequence>
<dbReference type="Gene3D" id="1.10.101.10">
    <property type="entry name" value="PGBD-like superfamily/PGBD"/>
    <property type="match status" value="1"/>
</dbReference>
<reference evidence="2" key="1">
    <citation type="submission" date="2018-06" db="EMBL/GenBank/DDBJ databases">
        <authorList>
            <person name="Zhirakovskaya E."/>
        </authorList>
    </citation>
    <scope>NUCLEOTIDE SEQUENCE</scope>
</reference>
<dbReference type="Pfam" id="PF01471">
    <property type="entry name" value="PG_binding_1"/>
    <property type="match status" value="1"/>
</dbReference>
<dbReference type="InterPro" id="IPR036366">
    <property type="entry name" value="PGBDSf"/>
</dbReference>
<dbReference type="InterPro" id="IPR036365">
    <property type="entry name" value="PGBD-like_sf"/>
</dbReference>
<name>A0A3B0WM40_9ZZZZ</name>
<protein>
    <recommendedName>
        <fullName evidence="1">Peptidoglycan binding-like domain-containing protein</fullName>
    </recommendedName>
</protein>
<organism evidence="2">
    <name type="scientific">hydrothermal vent metagenome</name>
    <dbReference type="NCBI Taxonomy" id="652676"/>
    <lineage>
        <taxon>unclassified sequences</taxon>
        <taxon>metagenomes</taxon>
        <taxon>ecological metagenomes</taxon>
    </lineage>
</organism>
<evidence type="ECO:0000313" key="2">
    <source>
        <dbReference type="EMBL" id="VAW45516.1"/>
    </source>
</evidence>
<dbReference type="SUPFAM" id="SSF47090">
    <property type="entry name" value="PGBD-like"/>
    <property type="match status" value="1"/>
</dbReference>
<dbReference type="EMBL" id="UOFC01000059">
    <property type="protein sequence ID" value="VAW45516.1"/>
    <property type="molecule type" value="Genomic_DNA"/>
</dbReference>
<feature type="domain" description="Peptidoglycan binding-like" evidence="1">
    <location>
        <begin position="15"/>
        <end position="67"/>
    </location>
</feature>
<gene>
    <name evidence="2" type="ORF">MNBD_GAMMA03-1779</name>
</gene>
<evidence type="ECO:0000259" key="1">
    <source>
        <dbReference type="Pfam" id="PF01471"/>
    </source>
</evidence>
<dbReference type="AlphaFoldDB" id="A0A3B0WM40"/>
<proteinExistence type="predicted"/>
<accession>A0A3B0WM40</accession>
<dbReference type="InterPro" id="IPR002477">
    <property type="entry name" value="Peptidoglycan-bd-like"/>
</dbReference>